<accession>A0A8J4UCW9</accession>
<feature type="non-terminal residue" evidence="1">
    <location>
        <position position="1"/>
    </location>
</feature>
<dbReference type="SUPFAM" id="SSF46689">
    <property type="entry name" value="Homeodomain-like"/>
    <property type="match status" value="1"/>
</dbReference>
<feature type="non-terminal residue" evidence="1">
    <location>
        <position position="89"/>
    </location>
</feature>
<comment type="caution">
    <text evidence="1">The sequence shown here is derived from an EMBL/GenBank/DDBJ whole genome shotgun (WGS) entry which is preliminary data.</text>
</comment>
<dbReference type="InterPro" id="IPR009057">
    <property type="entry name" value="Homeodomain-like_sf"/>
</dbReference>
<dbReference type="AlphaFoldDB" id="A0A8J4UCW9"/>
<protein>
    <submittedName>
        <fullName evidence="1">GTPase IMAP family member 2-like</fullName>
    </submittedName>
</protein>
<name>A0A8J4UCW9_CLAMG</name>
<gene>
    <name evidence="1" type="ORF">DAT39_017786</name>
</gene>
<dbReference type="Proteomes" id="UP000727407">
    <property type="component" value="Unassembled WGS sequence"/>
</dbReference>
<evidence type="ECO:0000313" key="1">
    <source>
        <dbReference type="EMBL" id="KAF5892507.1"/>
    </source>
</evidence>
<organism evidence="1 2">
    <name type="scientific">Clarias magur</name>
    <name type="common">Asian catfish</name>
    <name type="synonym">Macropteronotus magur</name>
    <dbReference type="NCBI Taxonomy" id="1594786"/>
    <lineage>
        <taxon>Eukaryota</taxon>
        <taxon>Metazoa</taxon>
        <taxon>Chordata</taxon>
        <taxon>Craniata</taxon>
        <taxon>Vertebrata</taxon>
        <taxon>Euteleostomi</taxon>
        <taxon>Actinopterygii</taxon>
        <taxon>Neopterygii</taxon>
        <taxon>Teleostei</taxon>
        <taxon>Ostariophysi</taxon>
        <taxon>Siluriformes</taxon>
        <taxon>Clariidae</taxon>
        <taxon>Clarias</taxon>
    </lineage>
</organism>
<evidence type="ECO:0000313" key="2">
    <source>
        <dbReference type="Proteomes" id="UP000727407"/>
    </source>
</evidence>
<keyword evidence="2" id="KW-1185">Reference proteome</keyword>
<sequence length="89" mass="10602">TERLHRRGGRGRFFTPEQEEAICTMVRANNAIKLRKIQSAIVEDNNVFINIQYVSISTIDRVLKRHHITMKKLYCISFERNEDRVKELR</sequence>
<dbReference type="OrthoDB" id="8939043at2759"/>
<reference evidence="1" key="1">
    <citation type="submission" date="2020-07" db="EMBL/GenBank/DDBJ databases">
        <title>Clarias magur genome sequencing, assembly and annotation.</title>
        <authorList>
            <person name="Kushwaha B."/>
            <person name="Kumar R."/>
            <person name="Das P."/>
            <person name="Joshi C.G."/>
            <person name="Kumar D."/>
            <person name="Nagpure N.S."/>
            <person name="Pandey M."/>
            <person name="Agarwal S."/>
            <person name="Srivastava S."/>
            <person name="Singh M."/>
            <person name="Sahoo L."/>
            <person name="Jayasankar P."/>
            <person name="Meher P.K."/>
            <person name="Koringa P.G."/>
            <person name="Iquebal M.A."/>
            <person name="Das S.P."/>
            <person name="Bit A."/>
            <person name="Patnaik S."/>
            <person name="Patel N."/>
            <person name="Shah T.M."/>
            <person name="Hinsu A."/>
            <person name="Jena J.K."/>
        </authorList>
    </citation>
    <scope>NUCLEOTIDE SEQUENCE</scope>
    <source>
        <strain evidence="1">CIFAMagur01</strain>
        <tissue evidence="1">Testis</tissue>
    </source>
</reference>
<proteinExistence type="predicted"/>
<dbReference type="EMBL" id="QNUK01000495">
    <property type="protein sequence ID" value="KAF5892507.1"/>
    <property type="molecule type" value="Genomic_DNA"/>
</dbReference>